<keyword evidence="2" id="KW-0472">Membrane</keyword>
<dbReference type="InterPro" id="IPR036457">
    <property type="entry name" value="PPM-type-like_dom_sf"/>
</dbReference>
<evidence type="ECO:0000313" key="3">
    <source>
        <dbReference type="EMBL" id="AFY84646.1"/>
    </source>
</evidence>
<dbReference type="Proteomes" id="UP000010367">
    <property type="component" value="Chromosome"/>
</dbReference>
<reference evidence="3 4" key="1">
    <citation type="submission" date="2012-06" db="EMBL/GenBank/DDBJ databases">
        <title>Finished chromosome of genome of Oscillatoria acuminata PCC 6304.</title>
        <authorList>
            <consortium name="US DOE Joint Genome Institute"/>
            <person name="Gugger M."/>
            <person name="Coursin T."/>
            <person name="Rippka R."/>
            <person name="Tandeau De Marsac N."/>
            <person name="Huntemann M."/>
            <person name="Wei C.-L."/>
            <person name="Han J."/>
            <person name="Detter J.C."/>
            <person name="Han C."/>
            <person name="Tapia R."/>
            <person name="Davenport K."/>
            <person name="Daligault H."/>
            <person name="Erkkila T."/>
            <person name="Gu W."/>
            <person name="Munk A.C.C."/>
            <person name="Teshima H."/>
            <person name="Xu Y."/>
            <person name="Chain P."/>
            <person name="Chen A."/>
            <person name="Krypides N."/>
            <person name="Mavromatis K."/>
            <person name="Markowitz V."/>
            <person name="Szeto E."/>
            <person name="Ivanova N."/>
            <person name="Mikhailova N."/>
            <person name="Ovchinnikova G."/>
            <person name="Pagani I."/>
            <person name="Pati A."/>
            <person name="Goodwin L."/>
            <person name="Peters L."/>
            <person name="Pitluck S."/>
            <person name="Woyke T."/>
            <person name="Kerfeld C."/>
        </authorList>
    </citation>
    <scope>NUCLEOTIDE SEQUENCE [LARGE SCALE GENOMIC DNA]</scope>
    <source>
        <strain evidence="3 4">PCC 6304</strain>
    </source>
</reference>
<feature type="compositionally biased region" description="Polar residues" evidence="1">
    <location>
        <begin position="276"/>
        <end position="297"/>
    </location>
</feature>
<dbReference type="eggNOG" id="COG0631">
    <property type="taxonomic scope" value="Bacteria"/>
</dbReference>
<dbReference type="InParanoid" id="K9TR47"/>
<dbReference type="EMBL" id="CP003607">
    <property type="protein sequence ID" value="AFY84646.1"/>
    <property type="molecule type" value="Genomic_DNA"/>
</dbReference>
<dbReference type="SUPFAM" id="SSF81606">
    <property type="entry name" value="PP2C-like"/>
    <property type="match status" value="1"/>
</dbReference>
<dbReference type="STRING" id="56110.Oscil6304_5145"/>
<dbReference type="RefSeq" id="WP_015151260.1">
    <property type="nucleotide sequence ID" value="NC_019693.1"/>
</dbReference>
<sequence>MKDRIFYFSIPKVGERESDIQDAFSASPDGRLTAISDGASSSLFPKEWADLLVKNFCSSSHFADSRGTSWQDWLKPLQQEWREFYLNQHSRLPWYAKGSENKTCASATFIGLKIDPPTQAGEKTWSVIAIGDSCLFQIDRNLENLSSFPLKCSDEFKSVTRAFNSLPESSYHPPTFHSGLYTDGDIFLLATDALSQWILTSYEQQDQRWKNLLSLQNKDEFYKFINQLRSDKQIHNDDTSLAIIKVNTIKQSSGHPPFQCQKGIIAKKTGIPLTPPNTIKTDNQQTLSGASQSNISRANPHHNRSNPQNYPLSSAIASSNRSSSSPNSDATTILYPEASSSSMLDANEQESSLSNSKILRKNDKSNRDREKRINILLLLLLISLTLNLFFLGGVIYFLINPINTPETQSNDQPLLTPETRSVKTVWIYSPVEYINPNRQSIIIPPNKKLSIYYSPENHLADSDYLEPGEYFYSETMFFTQNAAPSQAIASPNRNQPKYRWLKIKIP</sequence>
<evidence type="ECO:0000256" key="1">
    <source>
        <dbReference type="SAM" id="MobiDB-lite"/>
    </source>
</evidence>
<feature type="transmembrane region" description="Helical" evidence="2">
    <location>
        <begin position="375"/>
        <end position="399"/>
    </location>
</feature>
<keyword evidence="2" id="KW-0812">Transmembrane</keyword>
<feature type="region of interest" description="Disordered" evidence="1">
    <location>
        <begin position="269"/>
        <end position="365"/>
    </location>
</feature>
<evidence type="ECO:0000313" key="4">
    <source>
        <dbReference type="Proteomes" id="UP000010367"/>
    </source>
</evidence>
<gene>
    <name evidence="3" type="ORF">Oscil6304_5145</name>
</gene>
<dbReference type="HOGENOM" id="CLU_538448_0_0_3"/>
<organism evidence="3 4">
    <name type="scientific">Oscillatoria acuminata PCC 6304</name>
    <dbReference type="NCBI Taxonomy" id="56110"/>
    <lineage>
        <taxon>Bacteria</taxon>
        <taxon>Bacillati</taxon>
        <taxon>Cyanobacteriota</taxon>
        <taxon>Cyanophyceae</taxon>
        <taxon>Oscillatoriophycideae</taxon>
        <taxon>Oscillatoriales</taxon>
        <taxon>Oscillatoriaceae</taxon>
        <taxon>Oscillatoria</taxon>
    </lineage>
</organism>
<accession>K9TR47</accession>
<evidence type="ECO:0000256" key="2">
    <source>
        <dbReference type="SAM" id="Phobius"/>
    </source>
</evidence>
<keyword evidence="4" id="KW-1185">Reference proteome</keyword>
<proteinExistence type="predicted"/>
<dbReference type="AlphaFoldDB" id="K9TR47"/>
<protein>
    <submittedName>
        <fullName evidence="3">Uncharacterized protein</fullName>
    </submittedName>
</protein>
<feature type="compositionally biased region" description="Polar residues" evidence="1">
    <location>
        <begin position="338"/>
        <end position="357"/>
    </location>
</feature>
<name>K9TR47_9CYAN</name>
<dbReference type="KEGG" id="oac:Oscil6304_5145"/>
<feature type="compositionally biased region" description="Low complexity" evidence="1">
    <location>
        <begin position="313"/>
        <end position="328"/>
    </location>
</feature>
<keyword evidence="2" id="KW-1133">Transmembrane helix</keyword>
<dbReference type="OrthoDB" id="5380902at2"/>
<dbReference type="Gene3D" id="3.60.40.10">
    <property type="entry name" value="PPM-type phosphatase domain"/>
    <property type="match status" value="1"/>
</dbReference>